<organism evidence="7">
    <name type="scientific">Serpula lacrymans var. lacrymans (strain S7.9)</name>
    <name type="common">Dry rot fungus</name>
    <dbReference type="NCBI Taxonomy" id="578457"/>
    <lineage>
        <taxon>Eukaryota</taxon>
        <taxon>Fungi</taxon>
        <taxon>Dikarya</taxon>
        <taxon>Basidiomycota</taxon>
        <taxon>Agaricomycotina</taxon>
        <taxon>Agaricomycetes</taxon>
        <taxon>Agaricomycetidae</taxon>
        <taxon>Boletales</taxon>
        <taxon>Coniophorineae</taxon>
        <taxon>Serpulaceae</taxon>
        <taxon>Serpula</taxon>
    </lineage>
</organism>
<feature type="compositionally biased region" description="Basic and acidic residues" evidence="3">
    <location>
        <begin position="507"/>
        <end position="517"/>
    </location>
</feature>
<feature type="compositionally biased region" description="Acidic residues" evidence="3">
    <location>
        <begin position="1166"/>
        <end position="1178"/>
    </location>
</feature>
<dbReference type="GO" id="GO:0005886">
    <property type="term" value="C:plasma membrane"/>
    <property type="evidence" value="ECO:0007669"/>
    <property type="project" value="TreeGrafter"/>
</dbReference>
<accession>F8NJU4</accession>
<feature type="compositionally biased region" description="Low complexity" evidence="3">
    <location>
        <begin position="526"/>
        <end position="538"/>
    </location>
</feature>
<feature type="compositionally biased region" description="Low complexity" evidence="3">
    <location>
        <begin position="974"/>
        <end position="983"/>
    </location>
</feature>
<gene>
    <name evidence="6" type="ORF">SERLADRAFT_446094</name>
</gene>
<evidence type="ECO:0000313" key="6">
    <source>
        <dbReference type="EMBL" id="EGO28680.1"/>
    </source>
</evidence>
<dbReference type="Proteomes" id="UP000008064">
    <property type="component" value="Unassembled WGS sequence"/>
</dbReference>
<dbReference type="Pfam" id="PF00617">
    <property type="entry name" value="RasGEF"/>
    <property type="match status" value="1"/>
</dbReference>
<evidence type="ECO:0000313" key="7">
    <source>
        <dbReference type="Proteomes" id="UP000008064"/>
    </source>
</evidence>
<feature type="region of interest" description="Disordered" evidence="3">
    <location>
        <begin position="1513"/>
        <end position="1536"/>
    </location>
</feature>
<proteinExistence type="predicted"/>
<dbReference type="PANTHER" id="PTHR23113:SF363">
    <property type="entry name" value="PROTEIN SON OF SEVENLESS"/>
    <property type="match status" value="1"/>
</dbReference>
<feature type="domain" description="N-terminal Ras-GEF" evidence="5">
    <location>
        <begin position="554"/>
        <end position="683"/>
    </location>
</feature>
<evidence type="ECO:0000256" key="2">
    <source>
        <dbReference type="PROSITE-ProRule" id="PRU00168"/>
    </source>
</evidence>
<dbReference type="InterPro" id="IPR001895">
    <property type="entry name" value="RASGEF_cat_dom"/>
</dbReference>
<dbReference type="GO" id="GO:0005085">
    <property type="term" value="F:guanyl-nucleotide exchange factor activity"/>
    <property type="evidence" value="ECO:0007669"/>
    <property type="project" value="UniProtKB-KW"/>
</dbReference>
<feature type="region of interest" description="Disordered" evidence="3">
    <location>
        <begin position="507"/>
        <end position="549"/>
    </location>
</feature>
<dbReference type="CDD" id="cd06224">
    <property type="entry name" value="REM"/>
    <property type="match status" value="1"/>
</dbReference>
<feature type="compositionally biased region" description="Low complexity" evidence="3">
    <location>
        <begin position="317"/>
        <end position="330"/>
    </location>
</feature>
<reference evidence="7" key="1">
    <citation type="journal article" date="2011" name="Science">
        <title>The plant cell wall-decomposing machinery underlies the functional diversity of forest fungi.</title>
        <authorList>
            <person name="Eastwood D.C."/>
            <person name="Floudas D."/>
            <person name="Binder M."/>
            <person name="Majcherczyk A."/>
            <person name="Schneider P."/>
            <person name="Aerts A."/>
            <person name="Asiegbu F.O."/>
            <person name="Baker S.E."/>
            <person name="Barry K."/>
            <person name="Bendiksby M."/>
            <person name="Blumentritt M."/>
            <person name="Coutinho P.M."/>
            <person name="Cullen D."/>
            <person name="de Vries R.P."/>
            <person name="Gathman A."/>
            <person name="Goodell B."/>
            <person name="Henrissat B."/>
            <person name="Ihrmark K."/>
            <person name="Kauserud H."/>
            <person name="Kohler A."/>
            <person name="LaButti K."/>
            <person name="Lapidus A."/>
            <person name="Lavin J.L."/>
            <person name="Lee Y.-H."/>
            <person name="Lindquist E."/>
            <person name="Lilly W."/>
            <person name="Lucas S."/>
            <person name="Morin E."/>
            <person name="Murat C."/>
            <person name="Oguiza J.A."/>
            <person name="Park J."/>
            <person name="Pisabarro A.G."/>
            <person name="Riley R."/>
            <person name="Rosling A."/>
            <person name="Salamov A."/>
            <person name="Schmidt O."/>
            <person name="Schmutz J."/>
            <person name="Skrede I."/>
            <person name="Stenlid J."/>
            <person name="Wiebenga A."/>
            <person name="Xie X."/>
            <person name="Kuees U."/>
            <person name="Hibbett D.S."/>
            <person name="Hoffmeister D."/>
            <person name="Hoegberg N."/>
            <person name="Martin F."/>
            <person name="Grigoriev I.V."/>
            <person name="Watkinson S.C."/>
        </authorList>
    </citation>
    <scope>NUCLEOTIDE SEQUENCE [LARGE SCALE GENOMIC DNA]</scope>
    <source>
        <strain evidence="7">S7.9</strain>
    </source>
</reference>
<feature type="region of interest" description="Disordered" evidence="3">
    <location>
        <begin position="1153"/>
        <end position="1209"/>
    </location>
</feature>
<dbReference type="KEGG" id="sla:SERLADRAFT_446094"/>
<dbReference type="SMART" id="SM00147">
    <property type="entry name" value="RasGEF"/>
    <property type="match status" value="1"/>
</dbReference>
<dbReference type="InterPro" id="IPR036964">
    <property type="entry name" value="RASGEF_cat_dom_sf"/>
</dbReference>
<sequence>MPDMTAGNEQESCPTTPVVTHPVTSLAIPPKFSDDDQHTPNALPSSSNSVPTNEPHHGQLLVPILASSTNSSQSSFAFSSAIPGAENEWHGLNELPPEIATADISIAPDGSFVETSSGLAARELKRRYDQHLGVGRDVRSPYAITAFVNQHGKQMYRVGHRDLSAPAASAAEVSNRVAKVAPPTTQQDRPKRRSRMSVHTLLSQGKLKNGGVPQPVRPLTELEQNPGTLSNTPRKLRKTRSIPDMFGLATGSASTSNTMGGKQGQAPVTGRTHSHSVTGADMPRLPPTIVDMPKHPSGDIFADVMNWHGSSVPPSPYTSSSVLESPSLSSGDGSYNPYDEGSSAPFISHPFGTGISFDSPMRRQTPEYLPMPHALREMQSFESGLTARAGDTTRREKSPDLTVDFDGPGRSSSPGGPPRLAVSPLMNEAEHPEPDLIPLPETSMHSQYSTEVFDVLQSYRGLPLLDRLFPESGETTIKLSLRADDSAAPRDDPRFVLWGEMHKDIDGDDHSVSHDSRTGLSSPVLSASRRGTRAGRSSMAPEPPSVRISSGENTKRALLAATIERWIAQLTSELNYEELLNFFLTYRTYISAVDLCHLLICRFHWALSSHSSKQYEDVRRIVRVRTFVAIRYWLLTFFVVDFLPNRELRLLLADWLNALVRDPILKKHQGALSIVRKLIKVAKDCKEAHTRRRRSSVSRSLSISGNAKPTRTHVLGEKFAQAISKDEDEDSDVDLDFVPDDTSAPGPSSVFQGDSVNPYSFGGQMSPPRPLAVSSASAAILHQPLQVNILQQSRATSSTSAPTPDPQLVQNAPPTPLSHNVLSRAFVKTIGRLGRWKRVLNSRPTVQTALAVPANVSAFDLELNATGDLLTVRGGVEQYLRMIEPPSPATPVNAPSTNVYKGDPPSSNPKPEERSVSTDSTLAEPYDPEAGDTKSEHAPSQHLRSVTEVTEEDNAGTVSTTEIASVKELPRPESSASAARSSLWSHSTDSFGSILSSRSKVNPFVAQVQEQPPWQFEVVSIDELELSDTSSDVQEDRPPAPGLRKVLRKLPLRRDFEFVRRSISSVSSMGFRSHDSVTSESSALSSVSVGAGLGSNIQQWQVNALVDSLSDDEEVGDVGDALKRLEGQINPQKRKEKAMKVDGWVRTMQERLAAGDYGNERPRFFDDDDEDEDDEDFEIDQHETGSTIWNGDSEGDVATTVQSPGSRNTESYLSSVATLTSLAPIANSNANIAPAVPAPTSPLGDPEDTVPPSPSPMRAADPTSPHRVSDAKPAPEDAVPLEILQSRVPSRPSTSHGSPSHPINSSSVATMTSPSSKILASSARSLHKSWILNFRAEVLVQHFSIIDRELFLGVKAEELILEDWKSCQEVNVLDWAQYLKDRARWKAESRWVHKTSALGAVRARFNLIANFTTSEIVLTHPNDRGVLVGKFIRIAFKAYVLSNFNTLVAILAGLRSEWATRAMHRHWNRVGIWETQMLNKLTQFTTSADYFKAMHEAISAMIDAKPMNISSHTSSVVSGSATDGQSSKSKATSDSKTPTACIPFIGVYLSQLYRYSRLPDLIDPTAPHDVVGLDPHTANFDSPAHPDVFDSLTPLPPSMQLEPLINVHKQRLIAGVIKDLVAGQHLASRIQHPIDKKLFQKCLKLRGLEPDTLQRAFGMYPERDTFY</sequence>
<dbReference type="Pfam" id="PF00618">
    <property type="entry name" value="RasGEF_N"/>
    <property type="match status" value="1"/>
</dbReference>
<dbReference type="RefSeq" id="XP_007314879.1">
    <property type="nucleotide sequence ID" value="XM_007314817.1"/>
</dbReference>
<dbReference type="GeneID" id="18816255"/>
<feature type="compositionally biased region" description="Polar residues" evidence="3">
    <location>
        <begin position="222"/>
        <end position="233"/>
    </location>
</feature>
<evidence type="ECO:0000256" key="1">
    <source>
        <dbReference type="ARBA" id="ARBA00022658"/>
    </source>
</evidence>
<feature type="compositionally biased region" description="Polar residues" evidence="3">
    <location>
        <begin position="1287"/>
        <end position="1304"/>
    </location>
</feature>
<feature type="compositionally biased region" description="Polar residues" evidence="3">
    <location>
        <begin position="251"/>
        <end position="260"/>
    </location>
</feature>
<feature type="domain" description="Ras-GEF" evidence="4">
    <location>
        <begin position="1335"/>
        <end position="1662"/>
    </location>
</feature>
<feature type="region of interest" description="Disordered" evidence="3">
    <location>
        <begin position="385"/>
        <end position="423"/>
    </location>
</feature>
<feature type="region of interest" description="Disordered" evidence="3">
    <location>
        <begin position="1236"/>
        <end position="1309"/>
    </location>
</feature>
<dbReference type="HOGENOM" id="CLU_000992_0_0_1"/>
<feature type="compositionally biased region" description="Polar residues" evidence="3">
    <location>
        <begin position="1199"/>
        <end position="1209"/>
    </location>
</feature>
<feature type="region of interest" description="Disordered" evidence="3">
    <location>
        <begin position="251"/>
        <end position="286"/>
    </location>
</feature>
<feature type="region of interest" description="Disordered" evidence="3">
    <location>
        <begin position="174"/>
        <end position="235"/>
    </location>
</feature>
<protein>
    <recommendedName>
        <fullName evidence="8">Ras GEF</fullName>
    </recommendedName>
</protein>
<dbReference type="InterPro" id="IPR023578">
    <property type="entry name" value="Ras_GEF_dom_sf"/>
</dbReference>
<dbReference type="Gene3D" id="1.20.870.10">
    <property type="entry name" value="Son of sevenless (SoS) protein Chain: S domain 1"/>
    <property type="match status" value="1"/>
</dbReference>
<keyword evidence="1 2" id="KW-0344">Guanine-nucleotide releasing factor</keyword>
<dbReference type="EMBL" id="GL945430">
    <property type="protein sequence ID" value="EGO28680.1"/>
    <property type="molecule type" value="Genomic_DNA"/>
</dbReference>
<feature type="region of interest" description="Disordered" evidence="3">
    <location>
        <begin position="312"/>
        <end position="341"/>
    </location>
</feature>
<dbReference type="Gene3D" id="1.10.840.10">
    <property type="entry name" value="Ras guanine-nucleotide exchange factors catalytic domain"/>
    <property type="match status" value="1"/>
</dbReference>
<evidence type="ECO:0000259" key="5">
    <source>
        <dbReference type="PROSITE" id="PS50212"/>
    </source>
</evidence>
<evidence type="ECO:0000259" key="4">
    <source>
        <dbReference type="PROSITE" id="PS50009"/>
    </source>
</evidence>
<name>F8NJU4_SERL9</name>
<evidence type="ECO:0000256" key="3">
    <source>
        <dbReference type="SAM" id="MobiDB-lite"/>
    </source>
</evidence>
<feature type="compositionally biased region" description="Polar residues" evidence="3">
    <location>
        <begin position="39"/>
        <end position="52"/>
    </location>
</feature>
<evidence type="ECO:0008006" key="8">
    <source>
        <dbReference type="Google" id="ProtNLM"/>
    </source>
</evidence>
<feature type="region of interest" description="Disordered" evidence="3">
    <location>
        <begin position="1"/>
        <end position="57"/>
    </location>
</feature>
<dbReference type="PROSITE" id="PS50212">
    <property type="entry name" value="RASGEF_NTER"/>
    <property type="match status" value="1"/>
</dbReference>
<dbReference type="GO" id="GO:0007265">
    <property type="term" value="P:Ras protein signal transduction"/>
    <property type="evidence" value="ECO:0007669"/>
    <property type="project" value="TreeGrafter"/>
</dbReference>
<dbReference type="PANTHER" id="PTHR23113">
    <property type="entry name" value="GUANINE NUCLEOTIDE EXCHANGE FACTOR"/>
    <property type="match status" value="1"/>
</dbReference>
<dbReference type="SUPFAM" id="SSF48366">
    <property type="entry name" value="Ras GEF"/>
    <property type="match status" value="1"/>
</dbReference>
<dbReference type="SMART" id="SM00229">
    <property type="entry name" value="RasGEFN"/>
    <property type="match status" value="1"/>
</dbReference>
<dbReference type="OrthoDB" id="10254377at2759"/>
<feature type="compositionally biased region" description="Low complexity" evidence="3">
    <location>
        <begin position="14"/>
        <end position="24"/>
    </location>
</feature>
<dbReference type="InterPro" id="IPR008937">
    <property type="entry name" value="Ras-like_GEF"/>
</dbReference>
<dbReference type="InterPro" id="IPR000651">
    <property type="entry name" value="Ras-like_Gua-exchang_fac_N"/>
</dbReference>
<feature type="region of interest" description="Disordered" evidence="3">
    <location>
        <begin position="884"/>
        <end position="983"/>
    </location>
</feature>
<dbReference type="PROSITE" id="PS50009">
    <property type="entry name" value="RASGEF_CAT"/>
    <property type="match status" value="1"/>
</dbReference>